<name>A0ABU1GK35_9GAMM</name>
<comment type="caution">
    <text evidence="6">The sequence shown here is derived from an EMBL/GenBank/DDBJ whole genome shotgun (WGS) entry which is preliminary data.</text>
</comment>
<keyword evidence="7" id="KW-1185">Reference proteome</keyword>
<sequence length="241" mass="26308">MALTPPLLRLERVAFGYADGTPILSDVSYCLDAPRLVAISGPNGGGKSTLLRLIAGLLTPSRGNIELLGGTVSQQRHRLGYVAQHPTLQADTPLSVRDIVAQGRLDARWWRRLGRNDHARIDEALAALQITELQGRTPRSLSGGQRQRMLIARALAANPDMLLLDEPCAHLDRAGGDALMATLAALAQRLPILMVTHDLEQAWPHLGELLHVERCLSRRSLTLPDIHPTAHPTAHREAGHR</sequence>
<dbReference type="InterPro" id="IPR027417">
    <property type="entry name" value="P-loop_NTPase"/>
</dbReference>
<keyword evidence="4 6" id="KW-0067">ATP-binding</keyword>
<dbReference type="InterPro" id="IPR017871">
    <property type="entry name" value="ABC_transporter-like_CS"/>
</dbReference>
<evidence type="ECO:0000256" key="4">
    <source>
        <dbReference type="ARBA" id="ARBA00022840"/>
    </source>
</evidence>
<dbReference type="InterPro" id="IPR003593">
    <property type="entry name" value="AAA+_ATPase"/>
</dbReference>
<evidence type="ECO:0000313" key="6">
    <source>
        <dbReference type="EMBL" id="MDR5892370.1"/>
    </source>
</evidence>
<dbReference type="SUPFAM" id="SSF52540">
    <property type="entry name" value="P-loop containing nucleoside triphosphate hydrolases"/>
    <property type="match status" value="1"/>
</dbReference>
<comment type="similarity">
    <text evidence="1">Belongs to the ABC transporter superfamily.</text>
</comment>
<dbReference type="InterPro" id="IPR003439">
    <property type="entry name" value="ABC_transporter-like_ATP-bd"/>
</dbReference>
<dbReference type="Pfam" id="PF00005">
    <property type="entry name" value="ABC_tran"/>
    <property type="match status" value="1"/>
</dbReference>
<dbReference type="Proteomes" id="UP001252270">
    <property type="component" value="Unassembled WGS sequence"/>
</dbReference>
<dbReference type="EMBL" id="JARWAL010000004">
    <property type="protein sequence ID" value="MDR5892370.1"/>
    <property type="molecule type" value="Genomic_DNA"/>
</dbReference>
<dbReference type="PANTHER" id="PTHR42734:SF17">
    <property type="entry name" value="METAL TRANSPORT SYSTEM ATP-BINDING PROTEIN TM_0124-RELATED"/>
    <property type="match status" value="1"/>
</dbReference>
<organism evidence="6 7">
    <name type="scientific">Halomonas mongoliensis</name>
    <dbReference type="NCBI Taxonomy" id="321265"/>
    <lineage>
        <taxon>Bacteria</taxon>
        <taxon>Pseudomonadati</taxon>
        <taxon>Pseudomonadota</taxon>
        <taxon>Gammaproteobacteria</taxon>
        <taxon>Oceanospirillales</taxon>
        <taxon>Halomonadaceae</taxon>
        <taxon>Halomonas</taxon>
    </lineage>
</organism>
<evidence type="ECO:0000256" key="1">
    <source>
        <dbReference type="ARBA" id="ARBA00005417"/>
    </source>
</evidence>
<keyword evidence="3" id="KW-0547">Nucleotide-binding</keyword>
<feature type="domain" description="ABC transporter" evidence="5">
    <location>
        <begin position="8"/>
        <end position="239"/>
    </location>
</feature>
<dbReference type="InterPro" id="IPR050153">
    <property type="entry name" value="Metal_Ion_Import_ABC"/>
</dbReference>
<dbReference type="Gene3D" id="3.40.50.300">
    <property type="entry name" value="P-loop containing nucleotide triphosphate hydrolases"/>
    <property type="match status" value="1"/>
</dbReference>
<protein>
    <submittedName>
        <fullName evidence="6">ATP-binding cassette domain-containing protein</fullName>
    </submittedName>
</protein>
<dbReference type="RefSeq" id="WP_253449845.1">
    <property type="nucleotide sequence ID" value="NZ_JARWAL010000004.1"/>
</dbReference>
<proteinExistence type="inferred from homology"/>
<dbReference type="SMART" id="SM00382">
    <property type="entry name" value="AAA"/>
    <property type="match status" value="1"/>
</dbReference>
<evidence type="ECO:0000259" key="5">
    <source>
        <dbReference type="PROSITE" id="PS50893"/>
    </source>
</evidence>
<reference evidence="6 7" key="1">
    <citation type="submission" date="2023-04" db="EMBL/GenBank/DDBJ databases">
        <title>A long-awaited taxogenomic arrangement of the family Halomonadaceae.</title>
        <authorList>
            <person name="De La Haba R."/>
            <person name="Chuvochina M."/>
            <person name="Wittouck S."/>
            <person name="Arahal D.R."/>
            <person name="Sanchez-Porro C."/>
            <person name="Hugenholtz P."/>
            <person name="Ventosa A."/>
        </authorList>
    </citation>
    <scope>NUCLEOTIDE SEQUENCE [LARGE SCALE GENOMIC DNA]</scope>
    <source>
        <strain evidence="6 7">DSM 17332</strain>
    </source>
</reference>
<dbReference type="PANTHER" id="PTHR42734">
    <property type="entry name" value="METAL TRANSPORT SYSTEM ATP-BINDING PROTEIN TM_0124-RELATED"/>
    <property type="match status" value="1"/>
</dbReference>
<dbReference type="PROSITE" id="PS50893">
    <property type="entry name" value="ABC_TRANSPORTER_2"/>
    <property type="match status" value="1"/>
</dbReference>
<dbReference type="GO" id="GO:0005524">
    <property type="term" value="F:ATP binding"/>
    <property type="evidence" value="ECO:0007669"/>
    <property type="project" value="UniProtKB-KW"/>
</dbReference>
<accession>A0ABU1GK35</accession>
<evidence type="ECO:0000256" key="3">
    <source>
        <dbReference type="ARBA" id="ARBA00022741"/>
    </source>
</evidence>
<evidence type="ECO:0000256" key="2">
    <source>
        <dbReference type="ARBA" id="ARBA00022448"/>
    </source>
</evidence>
<dbReference type="PROSITE" id="PS00211">
    <property type="entry name" value="ABC_TRANSPORTER_1"/>
    <property type="match status" value="1"/>
</dbReference>
<evidence type="ECO:0000313" key="7">
    <source>
        <dbReference type="Proteomes" id="UP001252270"/>
    </source>
</evidence>
<keyword evidence="2" id="KW-0813">Transport</keyword>
<gene>
    <name evidence="6" type="ORF">QC820_06035</name>
</gene>